<name>A0A371CRH7_9APHY</name>
<evidence type="ECO:0000256" key="1">
    <source>
        <dbReference type="SAM" id="MobiDB-lite"/>
    </source>
</evidence>
<sequence length="187" mass="21059">MPDASLCATIRANRVVERAIRLITDAVDGDIEVPVRCICVPTELDARTQLLDRRRGPQSVPIRMHPKMDRGGWKRGAASCPRLESPPLPVWRTASRTKRRHTGDLSCTYALGLQGATRPISLDRQKKANVSSYLNEWQSAYIDCAYEDALRGLRDWSRLSVPHPSEVDSHISCSVDDQRRRSRARNG</sequence>
<keyword evidence="3" id="KW-1185">Reference proteome</keyword>
<accession>A0A371CRH7</accession>
<protein>
    <submittedName>
        <fullName evidence="2">Uncharacterized protein</fullName>
    </submittedName>
</protein>
<dbReference type="AlphaFoldDB" id="A0A371CRH7"/>
<evidence type="ECO:0000313" key="3">
    <source>
        <dbReference type="Proteomes" id="UP000256964"/>
    </source>
</evidence>
<evidence type="ECO:0000313" key="2">
    <source>
        <dbReference type="EMBL" id="RDX42895.1"/>
    </source>
</evidence>
<dbReference type="Proteomes" id="UP000256964">
    <property type="component" value="Unassembled WGS sequence"/>
</dbReference>
<dbReference type="EMBL" id="KZ857474">
    <property type="protein sequence ID" value="RDX42895.1"/>
    <property type="molecule type" value="Genomic_DNA"/>
</dbReference>
<gene>
    <name evidence="2" type="ORF">OH76DRAFT_1254507</name>
</gene>
<reference evidence="2 3" key="1">
    <citation type="journal article" date="2018" name="Biotechnol. Biofuels">
        <title>Integrative visual omics of the white-rot fungus Polyporus brumalis exposes the biotechnological potential of its oxidative enzymes for delignifying raw plant biomass.</title>
        <authorList>
            <person name="Miyauchi S."/>
            <person name="Rancon A."/>
            <person name="Drula E."/>
            <person name="Hage H."/>
            <person name="Chaduli D."/>
            <person name="Favel A."/>
            <person name="Grisel S."/>
            <person name="Henrissat B."/>
            <person name="Herpoel-Gimbert I."/>
            <person name="Ruiz-Duenas F.J."/>
            <person name="Chevret D."/>
            <person name="Hainaut M."/>
            <person name="Lin J."/>
            <person name="Wang M."/>
            <person name="Pangilinan J."/>
            <person name="Lipzen A."/>
            <person name="Lesage-Meessen L."/>
            <person name="Navarro D."/>
            <person name="Riley R."/>
            <person name="Grigoriev I.V."/>
            <person name="Zhou S."/>
            <person name="Raouche S."/>
            <person name="Rosso M.N."/>
        </authorList>
    </citation>
    <scope>NUCLEOTIDE SEQUENCE [LARGE SCALE GENOMIC DNA]</scope>
    <source>
        <strain evidence="2 3">BRFM 1820</strain>
    </source>
</reference>
<proteinExistence type="predicted"/>
<organism evidence="2 3">
    <name type="scientific">Lentinus brumalis</name>
    <dbReference type="NCBI Taxonomy" id="2498619"/>
    <lineage>
        <taxon>Eukaryota</taxon>
        <taxon>Fungi</taxon>
        <taxon>Dikarya</taxon>
        <taxon>Basidiomycota</taxon>
        <taxon>Agaricomycotina</taxon>
        <taxon>Agaricomycetes</taxon>
        <taxon>Polyporales</taxon>
        <taxon>Polyporaceae</taxon>
        <taxon>Lentinus</taxon>
    </lineage>
</organism>
<feature type="region of interest" description="Disordered" evidence="1">
    <location>
        <begin position="167"/>
        <end position="187"/>
    </location>
</feature>